<dbReference type="AlphaFoldDB" id="A0A2V0NRN2"/>
<evidence type="ECO:0000256" key="5">
    <source>
        <dbReference type="SAM" id="MobiDB-lite"/>
    </source>
</evidence>
<dbReference type="InterPro" id="IPR015943">
    <property type="entry name" value="WD40/YVTN_repeat-like_dom_sf"/>
</dbReference>
<dbReference type="GO" id="GO:0016567">
    <property type="term" value="P:protein ubiquitination"/>
    <property type="evidence" value="ECO:0007669"/>
    <property type="project" value="TreeGrafter"/>
</dbReference>
<organism evidence="7 8">
    <name type="scientific">Raphidocelis subcapitata</name>
    <dbReference type="NCBI Taxonomy" id="307507"/>
    <lineage>
        <taxon>Eukaryota</taxon>
        <taxon>Viridiplantae</taxon>
        <taxon>Chlorophyta</taxon>
        <taxon>core chlorophytes</taxon>
        <taxon>Chlorophyceae</taxon>
        <taxon>CS clade</taxon>
        <taxon>Sphaeropleales</taxon>
        <taxon>Selenastraceae</taxon>
        <taxon>Raphidocelis</taxon>
    </lineage>
</organism>
<proteinExistence type="inferred from homology"/>
<feature type="region of interest" description="Disordered" evidence="5">
    <location>
        <begin position="293"/>
        <end position="313"/>
    </location>
</feature>
<evidence type="ECO:0000256" key="1">
    <source>
        <dbReference type="ARBA" id="ARBA00005672"/>
    </source>
</evidence>
<evidence type="ECO:0000259" key="6">
    <source>
        <dbReference type="Pfam" id="PF23609"/>
    </source>
</evidence>
<accession>A0A2V0NRN2</accession>
<dbReference type="PANTHER" id="PTHR14205">
    <property type="entry name" value="WD-REPEAT PROTEIN"/>
    <property type="match status" value="1"/>
</dbReference>
<dbReference type="Gene3D" id="2.130.10.10">
    <property type="entry name" value="YVTN repeat-like/Quinoprotein amine dehydrogenase"/>
    <property type="match status" value="1"/>
</dbReference>
<evidence type="ECO:0000256" key="3">
    <source>
        <dbReference type="ARBA" id="ARBA00022737"/>
    </source>
</evidence>
<keyword evidence="2 4" id="KW-0853">WD repeat</keyword>
<dbReference type="InParanoid" id="A0A2V0NRN2"/>
<dbReference type="InterPro" id="IPR040323">
    <property type="entry name" value="EIPR1"/>
</dbReference>
<dbReference type="SUPFAM" id="SSF50978">
    <property type="entry name" value="WD40 repeat-like"/>
    <property type="match status" value="1"/>
</dbReference>
<evidence type="ECO:0000256" key="4">
    <source>
        <dbReference type="PROSITE-ProRule" id="PRU00221"/>
    </source>
</evidence>
<dbReference type="PROSITE" id="PS50082">
    <property type="entry name" value="WD_REPEATS_2"/>
    <property type="match status" value="2"/>
</dbReference>
<dbReference type="STRING" id="307507.A0A2V0NRN2"/>
<evidence type="ECO:0000313" key="8">
    <source>
        <dbReference type="Proteomes" id="UP000247498"/>
    </source>
</evidence>
<evidence type="ECO:0000256" key="2">
    <source>
        <dbReference type="ARBA" id="ARBA00022574"/>
    </source>
</evidence>
<dbReference type="PANTHER" id="PTHR14205:SF15">
    <property type="entry name" value="EARP AND GARP COMPLEX-INTERACTING PROTEIN 1"/>
    <property type="match status" value="1"/>
</dbReference>
<dbReference type="InterPro" id="IPR001680">
    <property type="entry name" value="WD40_rpt"/>
</dbReference>
<gene>
    <name evidence="7" type="ORF">Rsub_02400</name>
</gene>
<feature type="compositionally biased region" description="Gly residues" evidence="5">
    <location>
        <begin position="294"/>
        <end position="308"/>
    </location>
</feature>
<dbReference type="Proteomes" id="UP000247498">
    <property type="component" value="Unassembled WGS sequence"/>
</dbReference>
<dbReference type="FunCoup" id="A0A2V0NRN2">
    <property type="interactions" value="1873"/>
</dbReference>
<comment type="caution">
    <text evidence="7">The sequence shown here is derived from an EMBL/GenBank/DDBJ whole genome shotgun (WGS) entry which is preliminary data.</text>
</comment>
<keyword evidence="3" id="KW-0677">Repeat</keyword>
<feature type="repeat" description="WD" evidence="4">
    <location>
        <begin position="199"/>
        <end position="234"/>
    </location>
</feature>
<protein>
    <submittedName>
        <fullName evidence="7">WD repeat-containing protein</fullName>
    </submittedName>
</protein>
<dbReference type="PROSITE" id="PS00678">
    <property type="entry name" value="WD_REPEATS_1"/>
    <property type="match status" value="1"/>
</dbReference>
<dbReference type="EMBL" id="BDRX01000016">
    <property type="protein sequence ID" value="GBF90294.1"/>
    <property type="molecule type" value="Genomic_DNA"/>
</dbReference>
<reference evidence="7 8" key="1">
    <citation type="journal article" date="2018" name="Sci. Rep.">
        <title>Raphidocelis subcapitata (=Pseudokirchneriella subcapitata) provides an insight into genome evolution and environmental adaptations in the Sphaeropleales.</title>
        <authorList>
            <person name="Suzuki S."/>
            <person name="Yamaguchi H."/>
            <person name="Nakajima N."/>
            <person name="Kawachi M."/>
        </authorList>
    </citation>
    <scope>NUCLEOTIDE SEQUENCE [LARGE SCALE GENOMIC DNA]</scope>
    <source>
        <strain evidence="7 8">NIES-35</strain>
    </source>
</reference>
<comment type="similarity">
    <text evidence="1">Belongs to the WD repeat EIPR1 family.</text>
</comment>
<dbReference type="InterPro" id="IPR019775">
    <property type="entry name" value="WD40_repeat_CS"/>
</dbReference>
<dbReference type="Pfam" id="PF23609">
    <property type="entry name" value="Beta-prop_EIPR1"/>
    <property type="match status" value="1"/>
</dbReference>
<dbReference type="SMART" id="SM00320">
    <property type="entry name" value="WD40"/>
    <property type="match status" value="5"/>
</dbReference>
<feature type="domain" description="EIPR1-like beta-propeller" evidence="6">
    <location>
        <begin position="8"/>
        <end position="277"/>
    </location>
</feature>
<dbReference type="Pfam" id="PF00400">
    <property type="entry name" value="WD40"/>
    <property type="match status" value="1"/>
</dbReference>
<dbReference type="InterPro" id="IPR059104">
    <property type="entry name" value="Beta-prop_EIPR1-like"/>
</dbReference>
<feature type="repeat" description="WD" evidence="4">
    <location>
        <begin position="245"/>
        <end position="277"/>
    </location>
</feature>
<keyword evidence="8" id="KW-1185">Reference proteome</keyword>
<evidence type="ECO:0000313" key="7">
    <source>
        <dbReference type="EMBL" id="GBF90294.1"/>
    </source>
</evidence>
<dbReference type="OrthoDB" id="196957at2759"/>
<name>A0A2V0NRN2_9CHLO</name>
<sequence>MAGGKPQTVQYTMQLHSRALAAVAGESSRSQWLVGSTSLREENEVRLLEYDPDQEALLSLGVWAHPEEVWEVAPCPIASDRLATVHSRGGQYGATLWQAQRGQHQLAPLARLPHEGVVRSVLWSQAAPDLLITIEEGALRKWQLGAGDAQCVASCGPGEGPPLWGGAAHRRDAGVAAAVAGGSVQLWDVHNCRKVGEAPRAHRLAARCVDWAPNNEHRLVSCGDDGRLRFWDTRQLGRCEPLLELSGHSHWVWCARYNPHHDQLLASGSTDCSVALWYAPALAKLREAPAAAAAGGGGGGGGGAGGRPKAGRPAAGADGRVALFDEEHEDSVYGLAWSAADAWLLASMSYDGRVVVGAVPKGLKYKILI</sequence>
<dbReference type="InterPro" id="IPR036322">
    <property type="entry name" value="WD40_repeat_dom_sf"/>
</dbReference>
<dbReference type="PROSITE" id="PS50294">
    <property type="entry name" value="WD_REPEATS_REGION"/>
    <property type="match status" value="2"/>
</dbReference>